<dbReference type="AlphaFoldDB" id="A8LJE7"/>
<dbReference type="STRING" id="398580.Dshi_1427"/>
<proteinExistence type="predicted"/>
<keyword evidence="2" id="KW-1185">Reference proteome</keyword>
<dbReference type="GO" id="GO:0008815">
    <property type="term" value="F:citrate (pro-3S)-lyase activity"/>
    <property type="evidence" value="ECO:0007669"/>
    <property type="project" value="UniProtKB-EC"/>
</dbReference>
<dbReference type="GO" id="GO:0005737">
    <property type="term" value="C:cytoplasm"/>
    <property type="evidence" value="ECO:0007669"/>
    <property type="project" value="InterPro"/>
</dbReference>
<name>A8LJE7_DINSH</name>
<dbReference type="EMBL" id="CP000830">
    <property type="protein sequence ID" value="ABV93169.1"/>
    <property type="molecule type" value="Genomic_DNA"/>
</dbReference>
<dbReference type="KEGG" id="dsh:Dshi_1427"/>
<dbReference type="Proteomes" id="UP000006833">
    <property type="component" value="Chromosome"/>
</dbReference>
<dbReference type="EC" id="2.8.3.10" evidence="1"/>
<dbReference type="HOGENOM" id="CLU_046521_2_0_5"/>
<dbReference type="PANTHER" id="PTHR40596">
    <property type="entry name" value="CITRATE LYASE ALPHA CHAIN"/>
    <property type="match status" value="1"/>
</dbReference>
<dbReference type="Pfam" id="PF04223">
    <property type="entry name" value="CitF"/>
    <property type="match status" value="1"/>
</dbReference>
<sequence length="515" mass="53618">MRGVSVTPQGSILDTARWPAGAAPVTTPLGLLLPVGNPAPALSVLPPRADAGDGRKLRPGLEVVFDELGIADGRTLSFHHHYRDGDRVVVEVMRLARERGLKGLTICPSSIFPTHSSLVPLLEDGTITSIVTDYMRGPVADWITAHPGRVTVLLQSHGGRARAISSGQLKIDVAFVGASLADRRGNLTGRAGALACGPLGYPAVDAQYAKATVGMAHDVTDAALPRVDIPARFVDLVVPFERPGDANRIRSGSTVPSETPLSRGIAERSSDIIAAAGLLTEEFALQSGAGGYSLAAVPHVGSLLAAQGMRGAFMSGGITSAHVELLRAGVFRAIRDVQCFDLEAVRSAIENPDHQMMTAAEYASPLHPNPCVDDLSVMLLGAVEVDFGFNVNVVSGTDGRILGGPGGHPDAARGADLSIVLTSLTGGGFAKIVPAVRCVSTPGVDVDVVVTEAGFAINPARADLVARLTRAGLKPVEIEDLARIAGAQAAHSPAPLAERPSVHIERRDGLILDWV</sequence>
<dbReference type="GO" id="GO:0009346">
    <property type="term" value="C:ATP-independent citrate lyase complex"/>
    <property type="evidence" value="ECO:0007669"/>
    <property type="project" value="InterPro"/>
</dbReference>
<keyword evidence="1" id="KW-0808">Transferase</keyword>
<dbReference type="eggNOG" id="COG3051">
    <property type="taxonomic scope" value="Bacteria"/>
</dbReference>
<dbReference type="GO" id="GO:0006084">
    <property type="term" value="P:acetyl-CoA metabolic process"/>
    <property type="evidence" value="ECO:0007669"/>
    <property type="project" value="InterPro"/>
</dbReference>
<accession>A8LJE7</accession>
<dbReference type="Gene3D" id="3.40.1080.10">
    <property type="entry name" value="Glutaconate Coenzyme A-transferase"/>
    <property type="match status" value="2"/>
</dbReference>
<dbReference type="PANTHER" id="PTHR40596:SF1">
    <property type="entry name" value="CITRATE LYASE ALPHA CHAIN"/>
    <property type="match status" value="1"/>
</dbReference>
<evidence type="ECO:0000313" key="1">
    <source>
        <dbReference type="EMBL" id="ABV93169.1"/>
    </source>
</evidence>
<dbReference type="EC" id="4.1.3.6" evidence="1"/>
<dbReference type="InterPro" id="IPR006472">
    <property type="entry name" value="Citrate_lyase_asu"/>
</dbReference>
<gene>
    <name evidence="1" type="primary">citF</name>
    <name evidence="1" type="ordered locus">Dshi_1427</name>
</gene>
<evidence type="ECO:0000313" key="2">
    <source>
        <dbReference type="Proteomes" id="UP000006833"/>
    </source>
</evidence>
<dbReference type="SUPFAM" id="SSF100950">
    <property type="entry name" value="NagB/RpiA/CoA transferase-like"/>
    <property type="match status" value="2"/>
</dbReference>
<keyword evidence="1" id="KW-0456">Lyase</keyword>
<protein>
    <submittedName>
        <fullName evidence="1">Citrate CoA-transferase</fullName>
        <ecNumber evidence="1">2.8.3.10</ecNumber>
        <ecNumber evidence="1">4.1.3.6</ecNumber>
    </submittedName>
</protein>
<organism evidence="1 2">
    <name type="scientific">Dinoroseobacter shibae (strain DSM 16493 / NCIMB 14021 / DFL 12)</name>
    <dbReference type="NCBI Taxonomy" id="398580"/>
    <lineage>
        <taxon>Bacteria</taxon>
        <taxon>Pseudomonadati</taxon>
        <taxon>Pseudomonadota</taxon>
        <taxon>Alphaproteobacteria</taxon>
        <taxon>Rhodobacterales</taxon>
        <taxon>Roseobacteraceae</taxon>
        <taxon>Dinoroseobacter</taxon>
    </lineage>
</organism>
<dbReference type="InterPro" id="IPR037171">
    <property type="entry name" value="NagB/RpiA_transferase-like"/>
</dbReference>
<dbReference type="GO" id="GO:0008814">
    <property type="term" value="F:citrate CoA-transferase activity"/>
    <property type="evidence" value="ECO:0007669"/>
    <property type="project" value="UniProtKB-EC"/>
</dbReference>
<reference evidence="2" key="1">
    <citation type="journal article" date="2010" name="ISME J.">
        <title>The complete genome sequence of the algal symbiont Dinoroseobacter shibae: a hitchhiker's guide to life in the sea.</title>
        <authorList>
            <person name="Wagner-Dobler I."/>
            <person name="Ballhausen B."/>
            <person name="Berger M."/>
            <person name="Brinkhoff T."/>
            <person name="Buchholz I."/>
            <person name="Bunk B."/>
            <person name="Cypionka H."/>
            <person name="Daniel R."/>
            <person name="Drepper T."/>
            <person name="Gerdts G."/>
            <person name="Hahnke S."/>
            <person name="Han C."/>
            <person name="Jahn D."/>
            <person name="Kalhoefer D."/>
            <person name="Kiss H."/>
            <person name="Klenk H.P."/>
            <person name="Kyrpides N."/>
            <person name="Liebl W."/>
            <person name="Liesegang H."/>
            <person name="Meincke L."/>
            <person name="Pati A."/>
            <person name="Petersen J."/>
            <person name="Piekarski T."/>
            <person name="Pommerenke C."/>
            <person name="Pradella S."/>
            <person name="Pukall R."/>
            <person name="Rabus R."/>
            <person name="Stackebrandt E."/>
            <person name="Thole S."/>
            <person name="Thompson L."/>
            <person name="Tielen P."/>
            <person name="Tomasch J."/>
            <person name="von Jan M."/>
            <person name="Wanphrut N."/>
            <person name="Wichels A."/>
            <person name="Zech H."/>
            <person name="Simon M."/>
        </authorList>
    </citation>
    <scope>NUCLEOTIDE SEQUENCE [LARGE SCALE GENOMIC DNA]</scope>
    <source>
        <strain evidence="2">DSM 16493 / NCIMB 14021 / DFL 12</strain>
    </source>
</reference>